<accession>A0A4S4KJ15</accession>
<name>A0A4S4KJ15_9APHY</name>
<feature type="compositionally biased region" description="Low complexity" evidence="1">
    <location>
        <begin position="307"/>
        <end position="334"/>
    </location>
</feature>
<proteinExistence type="predicted"/>
<feature type="region of interest" description="Disordered" evidence="1">
    <location>
        <begin position="1"/>
        <end position="49"/>
    </location>
</feature>
<dbReference type="Proteomes" id="UP000309038">
    <property type="component" value="Unassembled WGS sequence"/>
</dbReference>
<feature type="compositionally biased region" description="Polar residues" evidence="1">
    <location>
        <begin position="226"/>
        <end position="246"/>
    </location>
</feature>
<dbReference type="EMBL" id="SGPJ01000123">
    <property type="protein sequence ID" value="THG98361.1"/>
    <property type="molecule type" value="Genomic_DNA"/>
</dbReference>
<evidence type="ECO:0000256" key="1">
    <source>
        <dbReference type="SAM" id="MobiDB-lite"/>
    </source>
</evidence>
<organism evidence="2 3">
    <name type="scientific">Hermanssonia centrifuga</name>
    <dbReference type="NCBI Taxonomy" id="98765"/>
    <lineage>
        <taxon>Eukaryota</taxon>
        <taxon>Fungi</taxon>
        <taxon>Dikarya</taxon>
        <taxon>Basidiomycota</taxon>
        <taxon>Agaricomycotina</taxon>
        <taxon>Agaricomycetes</taxon>
        <taxon>Polyporales</taxon>
        <taxon>Meruliaceae</taxon>
        <taxon>Hermanssonia</taxon>
    </lineage>
</organism>
<dbReference type="AlphaFoldDB" id="A0A4S4KJ15"/>
<sequence>MSKPTTGKSKGGASKGPSPAAPVSSGSSAPSGTSAAPVSSGSSAPSGTSAAPLIPCPRVYWKGQSLWPRTMRILEYLTNNPNDRAQLFARNKKAAKANGEPTTVAKHKSIYYHRRIAKYVFERDEDPVFRNNASQWEEALANAVSRRLTEVHLRSLGKTGEGLTIEQCAAHPGIKNKVEAIRADFPWYDDCHLLWWKQPAIDPTTGSSQAGQGLGDEAQAALFPNARTTPSGSQPAVTISKTTDSIPVSAAPGDDSSERSDDAPNDFQIDIDPIASDLNHGDDDDNDIEMRDSNPLPTPSPTQLSFATTTATTASTAPTAASSTSRKSSRPGSAYSIAGSAQTRKSGGSGKRSLQDLIDRGSAMEEGAIQLSLKRADIVMANQETKRARYNRDRTVQVERIASEERKLRLQLEHELEKERLAFDRQQLQQEHERQKWAHEERMQGPTEPQYTFPLSRRHYHMYYAHHHCSCSFRTRSSSMPL</sequence>
<evidence type="ECO:0000313" key="3">
    <source>
        <dbReference type="Proteomes" id="UP000309038"/>
    </source>
</evidence>
<protein>
    <submittedName>
        <fullName evidence="2">Uncharacterized protein</fullName>
    </submittedName>
</protein>
<feature type="region of interest" description="Disordered" evidence="1">
    <location>
        <begin position="224"/>
        <end position="354"/>
    </location>
</feature>
<keyword evidence="3" id="KW-1185">Reference proteome</keyword>
<comment type="caution">
    <text evidence="2">The sequence shown here is derived from an EMBL/GenBank/DDBJ whole genome shotgun (WGS) entry which is preliminary data.</text>
</comment>
<evidence type="ECO:0000313" key="2">
    <source>
        <dbReference type="EMBL" id="THG98361.1"/>
    </source>
</evidence>
<gene>
    <name evidence="2" type="ORF">EW026_g3825</name>
</gene>
<reference evidence="2 3" key="1">
    <citation type="submission" date="2019-02" db="EMBL/GenBank/DDBJ databases">
        <title>Genome sequencing of the rare red list fungi Phlebia centrifuga.</title>
        <authorList>
            <person name="Buettner E."/>
            <person name="Kellner H."/>
        </authorList>
    </citation>
    <scope>NUCLEOTIDE SEQUENCE [LARGE SCALE GENOMIC DNA]</scope>
    <source>
        <strain evidence="2 3">DSM 108282</strain>
    </source>
</reference>
<feature type="compositionally biased region" description="Low complexity" evidence="1">
    <location>
        <begin position="15"/>
        <end position="49"/>
    </location>
</feature>